<name>A0ABP7WTS5_9ACTN</name>
<feature type="transmembrane region" description="Helical" evidence="9">
    <location>
        <begin position="12"/>
        <end position="34"/>
    </location>
</feature>
<dbReference type="PANTHER" id="PTHR45436">
    <property type="entry name" value="SENSOR HISTIDINE KINASE YKOH"/>
    <property type="match status" value="1"/>
</dbReference>
<reference evidence="12" key="1">
    <citation type="journal article" date="2019" name="Int. J. Syst. Evol. Microbiol.">
        <title>The Global Catalogue of Microorganisms (GCM) 10K type strain sequencing project: providing services to taxonomists for standard genome sequencing and annotation.</title>
        <authorList>
            <consortium name="The Broad Institute Genomics Platform"/>
            <consortium name="The Broad Institute Genome Sequencing Center for Infectious Disease"/>
            <person name="Wu L."/>
            <person name="Ma J."/>
        </authorList>
    </citation>
    <scope>NUCLEOTIDE SEQUENCE [LARGE SCALE GENOMIC DNA]</scope>
    <source>
        <strain evidence="12">JCM 16702</strain>
    </source>
</reference>
<evidence type="ECO:0000259" key="10">
    <source>
        <dbReference type="PROSITE" id="PS50109"/>
    </source>
</evidence>
<accession>A0ABP7WTS5</accession>
<evidence type="ECO:0000256" key="4">
    <source>
        <dbReference type="ARBA" id="ARBA00022553"/>
    </source>
</evidence>
<dbReference type="SMART" id="SM00387">
    <property type="entry name" value="HATPase_c"/>
    <property type="match status" value="1"/>
</dbReference>
<dbReference type="InterPro" id="IPR036097">
    <property type="entry name" value="HisK_dim/P_sf"/>
</dbReference>
<dbReference type="PROSITE" id="PS50109">
    <property type="entry name" value="HIS_KIN"/>
    <property type="match status" value="1"/>
</dbReference>
<dbReference type="Pfam" id="PF02518">
    <property type="entry name" value="HATPase_c"/>
    <property type="match status" value="1"/>
</dbReference>
<dbReference type="EC" id="2.7.13.3" evidence="3"/>
<dbReference type="Gene3D" id="3.30.565.10">
    <property type="entry name" value="Histidine kinase-like ATPase, C-terminal domain"/>
    <property type="match status" value="1"/>
</dbReference>
<evidence type="ECO:0000256" key="6">
    <source>
        <dbReference type="ARBA" id="ARBA00022692"/>
    </source>
</evidence>
<dbReference type="RefSeq" id="WP_344955997.1">
    <property type="nucleotide sequence ID" value="NZ_BAAAZG010000053.1"/>
</dbReference>
<dbReference type="GO" id="GO:0016301">
    <property type="term" value="F:kinase activity"/>
    <property type="evidence" value="ECO:0007669"/>
    <property type="project" value="UniProtKB-KW"/>
</dbReference>
<feature type="domain" description="Histidine kinase" evidence="10">
    <location>
        <begin position="183"/>
        <end position="372"/>
    </location>
</feature>
<evidence type="ECO:0000256" key="3">
    <source>
        <dbReference type="ARBA" id="ARBA00012438"/>
    </source>
</evidence>
<feature type="transmembrane region" description="Helical" evidence="9">
    <location>
        <begin position="141"/>
        <end position="160"/>
    </location>
</feature>
<evidence type="ECO:0000256" key="5">
    <source>
        <dbReference type="ARBA" id="ARBA00022679"/>
    </source>
</evidence>
<evidence type="ECO:0000256" key="7">
    <source>
        <dbReference type="ARBA" id="ARBA00022777"/>
    </source>
</evidence>
<evidence type="ECO:0000313" key="11">
    <source>
        <dbReference type="EMBL" id="GAA4095916.1"/>
    </source>
</evidence>
<keyword evidence="4" id="KW-0597">Phosphoprotein</keyword>
<dbReference type="Pfam" id="PF00512">
    <property type="entry name" value="HisKA"/>
    <property type="match status" value="1"/>
</dbReference>
<gene>
    <name evidence="11" type="ORF">GCM10022214_69110</name>
</gene>
<evidence type="ECO:0000256" key="9">
    <source>
        <dbReference type="SAM" id="Phobius"/>
    </source>
</evidence>
<keyword evidence="8 9" id="KW-1133">Transmembrane helix</keyword>
<sequence length="391" mass="41667">MKAMDTSASLGRSLLASVGLVVGVVLLAAIPLSLVTRHLYRDEAVLRLERQATALETAARAVESPRSLTAPNSAVGFYGYGGRRLAGTGPARSPLAAATYDGHSHEAVESGQLAIAMPVTAARVMRVSVPYAPVARRTERAWTLIWATALSLVLAALVLTRRAVRAARRLDHAFARERRYGEHVAHQLRTPLTSMLIGLEAALERPGADLGAVIRTAVRRGHRLADTVDDMLLLARGRQVRELLDVRHLLDGVRDVWLPQAERAGRRLTVHVPARFPRVRAARAAVVQILNVLVDNALAHGRGDITLTARHRGPVVAIDVADRGVAGHRRAAPAGHGIGLALARALAEAEGGRLLARTDGPTAYTVEIPVCAQPLACRGAVPETTAQSPAT</sequence>
<evidence type="ECO:0000313" key="12">
    <source>
        <dbReference type="Proteomes" id="UP001500683"/>
    </source>
</evidence>
<protein>
    <recommendedName>
        <fullName evidence="3">histidine kinase</fullName>
        <ecNumber evidence="3">2.7.13.3</ecNumber>
    </recommendedName>
</protein>
<dbReference type="InterPro" id="IPR003594">
    <property type="entry name" value="HATPase_dom"/>
</dbReference>
<keyword evidence="7 11" id="KW-0418">Kinase</keyword>
<dbReference type="InterPro" id="IPR005467">
    <property type="entry name" value="His_kinase_dom"/>
</dbReference>
<keyword evidence="9" id="KW-0472">Membrane</keyword>
<organism evidence="11 12">
    <name type="scientific">Actinomadura miaoliensis</name>
    <dbReference type="NCBI Taxonomy" id="430685"/>
    <lineage>
        <taxon>Bacteria</taxon>
        <taxon>Bacillati</taxon>
        <taxon>Actinomycetota</taxon>
        <taxon>Actinomycetes</taxon>
        <taxon>Streptosporangiales</taxon>
        <taxon>Thermomonosporaceae</taxon>
        <taxon>Actinomadura</taxon>
    </lineage>
</organism>
<dbReference type="InterPro" id="IPR050428">
    <property type="entry name" value="TCS_sensor_his_kinase"/>
</dbReference>
<dbReference type="PANTHER" id="PTHR45436:SF5">
    <property type="entry name" value="SENSOR HISTIDINE KINASE TRCS"/>
    <property type="match status" value="1"/>
</dbReference>
<keyword evidence="12" id="KW-1185">Reference proteome</keyword>
<dbReference type="Gene3D" id="1.10.287.130">
    <property type="match status" value="1"/>
</dbReference>
<dbReference type="SMART" id="SM00388">
    <property type="entry name" value="HisKA"/>
    <property type="match status" value="1"/>
</dbReference>
<dbReference type="InterPro" id="IPR036890">
    <property type="entry name" value="HATPase_C_sf"/>
</dbReference>
<proteinExistence type="predicted"/>
<keyword evidence="6 9" id="KW-0812">Transmembrane</keyword>
<comment type="catalytic activity">
    <reaction evidence="1">
        <text>ATP + protein L-histidine = ADP + protein N-phospho-L-histidine.</text>
        <dbReference type="EC" id="2.7.13.3"/>
    </reaction>
</comment>
<dbReference type="EMBL" id="BAAAZG010000053">
    <property type="protein sequence ID" value="GAA4095916.1"/>
    <property type="molecule type" value="Genomic_DNA"/>
</dbReference>
<evidence type="ECO:0000256" key="1">
    <source>
        <dbReference type="ARBA" id="ARBA00000085"/>
    </source>
</evidence>
<dbReference type="SUPFAM" id="SSF55874">
    <property type="entry name" value="ATPase domain of HSP90 chaperone/DNA topoisomerase II/histidine kinase"/>
    <property type="match status" value="1"/>
</dbReference>
<dbReference type="SUPFAM" id="SSF47384">
    <property type="entry name" value="Homodimeric domain of signal transducing histidine kinase"/>
    <property type="match status" value="1"/>
</dbReference>
<dbReference type="CDD" id="cd00082">
    <property type="entry name" value="HisKA"/>
    <property type="match status" value="1"/>
</dbReference>
<dbReference type="Proteomes" id="UP001500683">
    <property type="component" value="Unassembled WGS sequence"/>
</dbReference>
<comment type="caution">
    <text evidence="11">The sequence shown here is derived from an EMBL/GenBank/DDBJ whole genome shotgun (WGS) entry which is preliminary data.</text>
</comment>
<evidence type="ECO:0000256" key="8">
    <source>
        <dbReference type="ARBA" id="ARBA00022989"/>
    </source>
</evidence>
<keyword evidence="5" id="KW-0808">Transferase</keyword>
<dbReference type="InterPro" id="IPR003661">
    <property type="entry name" value="HisK_dim/P_dom"/>
</dbReference>
<comment type="subcellular location">
    <subcellularLocation>
        <location evidence="2">Cell membrane</location>
    </subcellularLocation>
</comment>
<evidence type="ECO:0000256" key="2">
    <source>
        <dbReference type="ARBA" id="ARBA00004236"/>
    </source>
</evidence>